<evidence type="ECO:0000313" key="4">
    <source>
        <dbReference type="Proteomes" id="UP001168098"/>
    </source>
</evidence>
<evidence type="ECO:0000256" key="1">
    <source>
        <dbReference type="SAM" id="MobiDB-lite"/>
    </source>
</evidence>
<dbReference type="GO" id="GO:0050832">
    <property type="term" value="P:defense response to fungus"/>
    <property type="evidence" value="ECO:0007669"/>
    <property type="project" value="TreeGrafter"/>
</dbReference>
<dbReference type="GO" id="GO:2000031">
    <property type="term" value="P:regulation of salicylic acid mediated signaling pathway"/>
    <property type="evidence" value="ECO:0007669"/>
    <property type="project" value="InterPro"/>
</dbReference>
<dbReference type="EMBL" id="JARBHA010000010">
    <property type="protein sequence ID" value="KAJ9691507.1"/>
    <property type="molecule type" value="Genomic_DNA"/>
</dbReference>
<comment type="caution">
    <text evidence="3">The sequence shown here is derived from an EMBL/GenBank/DDBJ whole genome shotgun (WGS) entry which is preliminary data.</text>
</comment>
<dbReference type="PANTHER" id="PTHR46475:SF2">
    <property type="entry name" value="REGULATORY PROTEIN NPR3"/>
    <property type="match status" value="1"/>
</dbReference>
<sequence>MRKEPSIIVSLLTKGAHASERTSDGQSAVSICRRLTRPKDYHAKMEQGQETNKDRICIDVLEREMRRNPLAGDVSISSPTMADDLHMKLLYLENRVAFARLFFPSEAKLAMEIAHAETTSEFAGLSASKRSSGNLREVDLNETPIVQNQRLLSRMKALVKTVEMGQRYFPHCSQVLDKFMEDDLPDLFYLEKGTQDEQRIKRTRFMELKEDVQRAFTKDKAEFNRSGLSSSSSSSSLKDNLSHKTRKL</sequence>
<accession>A0AA39DRF9</accession>
<proteinExistence type="predicted"/>
<dbReference type="InterPro" id="IPR044292">
    <property type="entry name" value="NPR"/>
</dbReference>
<dbReference type="InterPro" id="IPR021094">
    <property type="entry name" value="NPR1/NIM1-like_C"/>
</dbReference>
<dbReference type="Pfam" id="PF12313">
    <property type="entry name" value="NPR1_like_C"/>
    <property type="match status" value="1"/>
</dbReference>
<dbReference type="Proteomes" id="UP001168098">
    <property type="component" value="Unassembled WGS sequence"/>
</dbReference>
<feature type="domain" description="NPR1/NIM1-like C-terminal" evidence="2">
    <location>
        <begin position="33"/>
        <end position="235"/>
    </location>
</feature>
<dbReference type="GO" id="GO:0042742">
    <property type="term" value="P:defense response to bacterium"/>
    <property type="evidence" value="ECO:0007669"/>
    <property type="project" value="TreeGrafter"/>
</dbReference>
<gene>
    <name evidence="3" type="ORF">PVL29_013632</name>
</gene>
<protein>
    <recommendedName>
        <fullName evidence="2">NPR1/NIM1-like C-terminal domain-containing protein</fullName>
    </recommendedName>
</protein>
<dbReference type="PANTHER" id="PTHR46475">
    <property type="entry name" value="REGULATORY PROTEIN NPR3"/>
    <property type="match status" value="1"/>
</dbReference>
<dbReference type="AlphaFoldDB" id="A0AA39DRF9"/>
<evidence type="ECO:0000313" key="3">
    <source>
        <dbReference type="EMBL" id="KAJ9691507.1"/>
    </source>
</evidence>
<dbReference type="GO" id="GO:2000022">
    <property type="term" value="P:regulation of jasmonic acid mediated signaling pathway"/>
    <property type="evidence" value="ECO:0007669"/>
    <property type="project" value="InterPro"/>
</dbReference>
<organism evidence="3 4">
    <name type="scientific">Vitis rotundifolia</name>
    <name type="common">Muscadine grape</name>
    <dbReference type="NCBI Taxonomy" id="103349"/>
    <lineage>
        <taxon>Eukaryota</taxon>
        <taxon>Viridiplantae</taxon>
        <taxon>Streptophyta</taxon>
        <taxon>Embryophyta</taxon>
        <taxon>Tracheophyta</taxon>
        <taxon>Spermatophyta</taxon>
        <taxon>Magnoliopsida</taxon>
        <taxon>eudicotyledons</taxon>
        <taxon>Gunneridae</taxon>
        <taxon>Pentapetalae</taxon>
        <taxon>rosids</taxon>
        <taxon>Vitales</taxon>
        <taxon>Vitaceae</taxon>
        <taxon>Viteae</taxon>
        <taxon>Vitis</taxon>
    </lineage>
</organism>
<feature type="region of interest" description="Disordered" evidence="1">
    <location>
        <begin position="222"/>
        <end position="248"/>
    </location>
</feature>
<name>A0AA39DRF9_VITRO</name>
<reference evidence="3 4" key="1">
    <citation type="journal article" date="2023" name="BMC Biotechnol.">
        <title>Vitis rotundifolia cv Carlos genome sequencing.</title>
        <authorList>
            <person name="Huff M."/>
            <person name="Hulse-Kemp A."/>
            <person name="Scheffler B."/>
            <person name="Youngblood R."/>
            <person name="Simpson S."/>
            <person name="Babiker E."/>
            <person name="Staton M."/>
        </authorList>
    </citation>
    <scope>NUCLEOTIDE SEQUENCE [LARGE SCALE GENOMIC DNA]</scope>
    <source>
        <tissue evidence="3">Leaf</tissue>
    </source>
</reference>
<dbReference type="GO" id="GO:0009862">
    <property type="term" value="P:systemic acquired resistance, salicylic acid mediated signaling pathway"/>
    <property type="evidence" value="ECO:0007669"/>
    <property type="project" value="InterPro"/>
</dbReference>
<dbReference type="GO" id="GO:0005634">
    <property type="term" value="C:nucleus"/>
    <property type="evidence" value="ECO:0007669"/>
    <property type="project" value="TreeGrafter"/>
</dbReference>
<keyword evidence="4" id="KW-1185">Reference proteome</keyword>
<evidence type="ECO:0000259" key="2">
    <source>
        <dbReference type="Pfam" id="PF12313"/>
    </source>
</evidence>